<feature type="domain" description="Glycosyltransferase subfamily 4-like N-terminal" evidence="3">
    <location>
        <begin position="17"/>
        <end position="172"/>
    </location>
</feature>
<keyword evidence="5" id="KW-1185">Reference proteome</keyword>
<evidence type="ECO:0000259" key="2">
    <source>
        <dbReference type="Pfam" id="PF00534"/>
    </source>
</evidence>
<sequence length="368" mass="41813">MRIAVNTRVLLKGRMEGVCRYIHETTKRMVRNHPEDEFIFLFDRTFHPSFIYGPNVTPVVIPPPTRDPILWKIWFDFSVPRALKKYNADVFLSGDTYLSMKTEVPTVLISHDIAYAHFPEHLPNRVLKYYQNNFPDFHQKAEQIVAVSSFTKDDIISEYNLESSKVSVAYNATPDGFSPFTEDEKRLVRKKHAGGSPFFIYVGSLHPRKNIGNLIKGFLEFKQKNKTHKLILLGRKAWNFEEYEKMIDASPDIIFLDGNQFDPREVLPAASGLAYISLHEGFGIPILEGMSAGVPVITSSVTSMPEVAGKAAILVNPNSTSEIAFALQEIADNDQSEMIKKGFENTKRFNWDKSAATIYDAIKKTQKK</sequence>
<evidence type="ECO:0000256" key="1">
    <source>
        <dbReference type="ARBA" id="ARBA00022679"/>
    </source>
</evidence>
<reference evidence="4" key="1">
    <citation type="journal article" date="2014" name="Int. J. Syst. Evol. Microbiol.">
        <title>Complete genome sequence of Corynebacterium casei LMG S-19264T (=DSM 44701T), isolated from a smear-ripened cheese.</title>
        <authorList>
            <consortium name="US DOE Joint Genome Institute (JGI-PGF)"/>
            <person name="Walter F."/>
            <person name="Albersmeier A."/>
            <person name="Kalinowski J."/>
            <person name="Ruckert C."/>
        </authorList>
    </citation>
    <scope>NUCLEOTIDE SEQUENCE</scope>
    <source>
        <strain evidence="4">NBRC 108769</strain>
    </source>
</reference>
<keyword evidence="1 4" id="KW-0808">Transferase</keyword>
<dbReference type="PANTHER" id="PTHR46401:SF2">
    <property type="entry name" value="GLYCOSYLTRANSFERASE WBBK-RELATED"/>
    <property type="match status" value="1"/>
</dbReference>
<dbReference type="CDD" id="cd03809">
    <property type="entry name" value="GT4_MtfB-like"/>
    <property type="match status" value="1"/>
</dbReference>
<feature type="domain" description="Glycosyl transferase family 1" evidence="2">
    <location>
        <begin position="190"/>
        <end position="337"/>
    </location>
</feature>
<gene>
    <name evidence="4" type="ORF">GCM10007940_23890</name>
</gene>
<evidence type="ECO:0000259" key="3">
    <source>
        <dbReference type="Pfam" id="PF13439"/>
    </source>
</evidence>
<name>A0AA37WFK6_9BACT</name>
<dbReference type="EMBL" id="BSOH01000014">
    <property type="protein sequence ID" value="GLR17774.1"/>
    <property type="molecule type" value="Genomic_DNA"/>
</dbReference>
<dbReference type="InterPro" id="IPR001296">
    <property type="entry name" value="Glyco_trans_1"/>
</dbReference>
<dbReference type="GO" id="GO:0009103">
    <property type="term" value="P:lipopolysaccharide biosynthetic process"/>
    <property type="evidence" value="ECO:0007669"/>
    <property type="project" value="TreeGrafter"/>
</dbReference>
<protein>
    <submittedName>
        <fullName evidence="4">Glycosyl transferase family 1</fullName>
    </submittedName>
</protein>
<dbReference type="Pfam" id="PF13439">
    <property type="entry name" value="Glyco_transf_4"/>
    <property type="match status" value="1"/>
</dbReference>
<proteinExistence type="predicted"/>
<dbReference type="Gene3D" id="3.40.50.2000">
    <property type="entry name" value="Glycogen Phosphorylase B"/>
    <property type="match status" value="2"/>
</dbReference>
<comment type="caution">
    <text evidence="4">The sequence shown here is derived from an EMBL/GenBank/DDBJ whole genome shotgun (WGS) entry which is preliminary data.</text>
</comment>
<dbReference type="PANTHER" id="PTHR46401">
    <property type="entry name" value="GLYCOSYLTRANSFERASE WBBK-RELATED"/>
    <property type="match status" value="1"/>
</dbReference>
<evidence type="ECO:0000313" key="5">
    <source>
        <dbReference type="Proteomes" id="UP001156666"/>
    </source>
</evidence>
<dbReference type="GO" id="GO:0016757">
    <property type="term" value="F:glycosyltransferase activity"/>
    <property type="evidence" value="ECO:0007669"/>
    <property type="project" value="InterPro"/>
</dbReference>
<dbReference type="SUPFAM" id="SSF53756">
    <property type="entry name" value="UDP-Glycosyltransferase/glycogen phosphorylase"/>
    <property type="match status" value="1"/>
</dbReference>
<dbReference type="Pfam" id="PF00534">
    <property type="entry name" value="Glycos_transf_1"/>
    <property type="match status" value="1"/>
</dbReference>
<dbReference type="InterPro" id="IPR028098">
    <property type="entry name" value="Glyco_trans_4-like_N"/>
</dbReference>
<reference evidence="4" key="2">
    <citation type="submission" date="2023-01" db="EMBL/GenBank/DDBJ databases">
        <title>Draft genome sequence of Portibacter lacus strain NBRC 108769.</title>
        <authorList>
            <person name="Sun Q."/>
            <person name="Mori K."/>
        </authorList>
    </citation>
    <scope>NUCLEOTIDE SEQUENCE</scope>
    <source>
        <strain evidence="4">NBRC 108769</strain>
    </source>
</reference>
<dbReference type="RefSeq" id="WP_235291456.1">
    <property type="nucleotide sequence ID" value="NZ_BSOH01000014.1"/>
</dbReference>
<organism evidence="4 5">
    <name type="scientific">Portibacter lacus</name>
    <dbReference type="NCBI Taxonomy" id="1099794"/>
    <lineage>
        <taxon>Bacteria</taxon>
        <taxon>Pseudomonadati</taxon>
        <taxon>Bacteroidota</taxon>
        <taxon>Saprospiria</taxon>
        <taxon>Saprospirales</taxon>
        <taxon>Haliscomenobacteraceae</taxon>
        <taxon>Portibacter</taxon>
    </lineage>
</organism>
<dbReference type="Proteomes" id="UP001156666">
    <property type="component" value="Unassembled WGS sequence"/>
</dbReference>
<evidence type="ECO:0000313" key="4">
    <source>
        <dbReference type="EMBL" id="GLR17774.1"/>
    </source>
</evidence>
<accession>A0AA37WFK6</accession>
<dbReference type="AlphaFoldDB" id="A0AA37WFK6"/>